<evidence type="ECO:0000313" key="10">
    <source>
        <dbReference type="Proteomes" id="UP000244162"/>
    </source>
</evidence>
<dbReference type="EMBL" id="NWBU01000015">
    <property type="protein sequence ID" value="PTQ08546.1"/>
    <property type="molecule type" value="Genomic_DNA"/>
</dbReference>
<keyword evidence="3 8" id="KW-0436">Ligase</keyword>
<evidence type="ECO:0000313" key="9">
    <source>
        <dbReference type="EMBL" id="PTQ08546.1"/>
    </source>
</evidence>
<dbReference type="PANTHER" id="PTHR21299:SF1">
    <property type="entry name" value="PANTOATE--BETA-ALANINE LIGASE"/>
    <property type="match status" value="1"/>
</dbReference>
<comment type="catalytic activity">
    <reaction evidence="7 8">
        <text>(R)-pantoate + beta-alanine + ATP = (R)-pantothenate + AMP + diphosphate + H(+)</text>
        <dbReference type="Rhea" id="RHEA:10912"/>
        <dbReference type="ChEBI" id="CHEBI:15378"/>
        <dbReference type="ChEBI" id="CHEBI:15980"/>
        <dbReference type="ChEBI" id="CHEBI:29032"/>
        <dbReference type="ChEBI" id="CHEBI:30616"/>
        <dbReference type="ChEBI" id="CHEBI:33019"/>
        <dbReference type="ChEBI" id="CHEBI:57966"/>
        <dbReference type="ChEBI" id="CHEBI:456215"/>
        <dbReference type="EC" id="6.3.2.1"/>
    </reaction>
</comment>
<evidence type="ECO:0000256" key="3">
    <source>
        <dbReference type="ARBA" id="ARBA00022598"/>
    </source>
</evidence>
<dbReference type="GO" id="GO:0005829">
    <property type="term" value="C:cytosol"/>
    <property type="evidence" value="ECO:0007669"/>
    <property type="project" value="TreeGrafter"/>
</dbReference>
<dbReference type="Pfam" id="PF02569">
    <property type="entry name" value="Pantoate_ligase"/>
    <property type="match status" value="1"/>
</dbReference>
<keyword evidence="10" id="KW-1185">Reference proteome</keyword>
<evidence type="ECO:0000256" key="7">
    <source>
        <dbReference type="ARBA" id="ARBA00048258"/>
    </source>
</evidence>
<dbReference type="OrthoDB" id="9773087at2"/>
<proteinExistence type="inferred from homology"/>
<dbReference type="InterPro" id="IPR014729">
    <property type="entry name" value="Rossmann-like_a/b/a_fold"/>
</dbReference>
<keyword evidence="4 8" id="KW-0566">Pantothenate biosynthesis</keyword>
<feature type="binding site" evidence="8">
    <location>
        <begin position="180"/>
        <end position="183"/>
    </location>
    <ligand>
        <name>ATP</name>
        <dbReference type="ChEBI" id="CHEBI:30616"/>
    </ligand>
</feature>
<dbReference type="InterPro" id="IPR003721">
    <property type="entry name" value="Pantoate_ligase"/>
</dbReference>
<dbReference type="AlphaFoldDB" id="A0A2T5FUZ2"/>
<dbReference type="Proteomes" id="UP000244162">
    <property type="component" value="Unassembled WGS sequence"/>
</dbReference>
<dbReference type="FunFam" id="3.40.50.620:FF:000013">
    <property type="entry name" value="Pantothenate synthetase"/>
    <property type="match status" value="1"/>
</dbReference>
<keyword evidence="5 8" id="KW-0547">Nucleotide-binding</keyword>
<dbReference type="NCBIfam" id="TIGR00018">
    <property type="entry name" value="panC"/>
    <property type="match status" value="1"/>
</dbReference>
<dbReference type="UniPathway" id="UPA00028">
    <property type="reaction ID" value="UER00005"/>
</dbReference>
<dbReference type="CDD" id="cd00560">
    <property type="entry name" value="PanC"/>
    <property type="match status" value="1"/>
</dbReference>
<evidence type="ECO:0000256" key="4">
    <source>
        <dbReference type="ARBA" id="ARBA00022655"/>
    </source>
</evidence>
<feature type="binding site" evidence="8">
    <location>
        <begin position="26"/>
        <end position="33"/>
    </location>
    <ligand>
        <name>ATP</name>
        <dbReference type="ChEBI" id="CHEBI:30616"/>
    </ligand>
</feature>
<organism evidence="9 10">
    <name type="scientific">Sphingomonas oleivorans</name>
    <dbReference type="NCBI Taxonomy" id="1735121"/>
    <lineage>
        <taxon>Bacteria</taxon>
        <taxon>Pseudomonadati</taxon>
        <taxon>Pseudomonadota</taxon>
        <taxon>Alphaproteobacteria</taxon>
        <taxon>Sphingomonadales</taxon>
        <taxon>Sphingomonadaceae</taxon>
        <taxon>Sphingomonas</taxon>
    </lineage>
</organism>
<keyword evidence="6 8" id="KW-0067">ATP-binding</keyword>
<comment type="pathway">
    <text evidence="1 8">Cofactor biosynthesis; (R)-pantothenate biosynthesis; (R)-pantothenate from (R)-pantoate and beta-alanine: step 1/1.</text>
</comment>
<gene>
    <name evidence="8" type="primary">panC</name>
    <name evidence="9" type="ORF">CLG96_15200</name>
</gene>
<dbReference type="GO" id="GO:0004592">
    <property type="term" value="F:pantoate-beta-alanine ligase activity"/>
    <property type="evidence" value="ECO:0007669"/>
    <property type="project" value="UniProtKB-UniRule"/>
</dbReference>
<feature type="binding site" evidence="8">
    <location>
        <position position="149"/>
    </location>
    <ligand>
        <name>(R)-pantoate</name>
        <dbReference type="ChEBI" id="CHEBI:15980"/>
    </ligand>
</feature>
<protein>
    <recommendedName>
        <fullName evidence="8">Pantothenate synthetase</fullName>
        <shortName evidence="8">PS</shortName>
        <ecNumber evidence="8">6.3.2.1</ecNumber>
    </recommendedName>
    <alternativeName>
        <fullName evidence="8">Pantoate--beta-alanine ligase</fullName>
    </alternativeName>
    <alternativeName>
        <fullName evidence="8">Pantoate-activating enzyme</fullName>
    </alternativeName>
</protein>
<feature type="binding site" evidence="8">
    <location>
        <begin position="143"/>
        <end position="146"/>
    </location>
    <ligand>
        <name>ATP</name>
        <dbReference type="ChEBI" id="CHEBI:30616"/>
    </ligand>
</feature>
<dbReference type="InterPro" id="IPR042176">
    <property type="entry name" value="Pantoate_ligase_C"/>
</dbReference>
<keyword evidence="8" id="KW-0963">Cytoplasm</keyword>
<evidence type="ECO:0000256" key="8">
    <source>
        <dbReference type="HAMAP-Rule" id="MF_00158"/>
    </source>
</evidence>
<sequence length="283" mass="30569">MRVIETIAEFREARAEYGRLGFVPTMGALHAGHLSLVALAREQCEAVAVSIFVNPTQFGPNEDFQRYPRTLAADLALLEQAGVDLVFTPSVDELYPAGFATSIDVGPVTERLEGAIRPGHFAGVATVVCKLLNISGADAAFFGQKDVQQTLVIRKLVRDLNMRCRIVIGPTMREADGLALSSRNIYLDAEQRRQAPALYRALEQARACHDAGDRDAVALRRTIIEGIERDSAGVIDYVSIADPVTLAELDRIGPEGAIVSLAVRFGSTRLLDNILLGPIASAS</sequence>
<dbReference type="PANTHER" id="PTHR21299">
    <property type="entry name" value="CYTIDYLATE KINASE/PANTOATE-BETA-ALANINE LIGASE"/>
    <property type="match status" value="1"/>
</dbReference>
<name>A0A2T5FUZ2_9SPHN</name>
<dbReference type="EC" id="6.3.2.1" evidence="8"/>
<reference evidence="9 10" key="1">
    <citation type="submission" date="2017-09" db="EMBL/GenBank/DDBJ databases">
        <title>Sphingomonas panjinensis sp.nov., isolated from oil-contaminated soil.</title>
        <authorList>
            <person name="Wang L."/>
            <person name="Chen L."/>
        </authorList>
    </citation>
    <scope>NUCLEOTIDE SEQUENCE [LARGE SCALE GENOMIC DNA]</scope>
    <source>
        <strain evidence="9 10">FW-11</strain>
    </source>
</reference>
<evidence type="ECO:0000256" key="1">
    <source>
        <dbReference type="ARBA" id="ARBA00004990"/>
    </source>
</evidence>
<feature type="active site" description="Proton donor" evidence="8">
    <location>
        <position position="33"/>
    </location>
</feature>
<comment type="subcellular location">
    <subcellularLocation>
        <location evidence="8">Cytoplasm</location>
    </subcellularLocation>
</comment>
<accession>A0A2T5FUZ2</accession>
<feature type="binding site" evidence="8">
    <location>
        <position position="57"/>
    </location>
    <ligand>
        <name>(R)-pantoate</name>
        <dbReference type="ChEBI" id="CHEBI:15980"/>
    </ligand>
</feature>
<comment type="subunit">
    <text evidence="8">Homodimer.</text>
</comment>
<feature type="binding site" evidence="8">
    <location>
        <position position="57"/>
    </location>
    <ligand>
        <name>beta-alanine</name>
        <dbReference type="ChEBI" id="CHEBI:57966"/>
    </ligand>
</feature>
<dbReference type="SUPFAM" id="SSF52374">
    <property type="entry name" value="Nucleotidylyl transferase"/>
    <property type="match status" value="1"/>
</dbReference>
<dbReference type="Gene3D" id="3.40.50.620">
    <property type="entry name" value="HUPs"/>
    <property type="match status" value="1"/>
</dbReference>
<evidence type="ECO:0000256" key="6">
    <source>
        <dbReference type="ARBA" id="ARBA00022840"/>
    </source>
</evidence>
<dbReference type="GO" id="GO:0005524">
    <property type="term" value="F:ATP binding"/>
    <property type="evidence" value="ECO:0007669"/>
    <property type="project" value="UniProtKB-KW"/>
</dbReference>
<comment type="caution">
    <text evidence="9">The sequence shown here is derived from an EMBL/GenBank/DDBJ whole genome shotgun (WGS) entry which is preliminary data.</text>
</comment>
<dbReference type="NCBIfam" id="TIGR00125">
    <property type="entry name" value="cyt_tran_rel"/>
    <property type="match status" value="1"/>
</dbReference>
<dbReference type="Gene3D" id="3.30.1300.10">
    <property type="entry name" value="Pantoate-beta-alanine ligase, C-terminal domain"/>
    <property type="match status" value="1"/>
</dbReference>
<comment type="miscellaneous">
    <text evidence="8">The reaction proceeds by a bi uni uni bi ping pong mechanism.</text>
</comment>
<dbReference type="InterPro" id="IPR004821">
    <property type="entry name" value="Cyt_trans-like"/>
</dbReference>
<evidence type="ECO:0000256" key="2">
    <source>
        <dbReference type="ARBA" id="ARBA00009256"/>
    </source>
</evidence>
<comment type="function">
    <text evidence="8">Catalyzes the condensation of pantoate with beta-alanine in an ATP-dependent reaction via a pantoyl-adenylate intermediate.</text>
</comment>
<dbReference type="GO" id="GO:0015940">
    <property type="term" value="P:pantothenate biosynthetic process"/>
    <property type="evidence" value="ECO:0007669"/>
    <property type="project" value="UniProtKB-UniRule"/>
</dbReference>
<dbReference type="HAMAP" id="MF_00158">
    <property type="entry name" value="PanC"/>
    <property type="match status" value="1"/>
</dbReference>
<comment type="caution">
    <text evidence="8">Lacks conserved residue(s) required for the propagation of feature annotation.</text>
</comment>
<evidence type="ECO:0000256" key="5">
    <source>
        <dbReference type="ARBA" id="ARBA00022741"/>
    </source>
</evidence>
<dbReference type="RefSeq" id="WP_107969131.1">
    <property type="nucleotide sequence ID" value="NZ_NWBU01000015.1"/>
</dbReference>
<comment type="similarity">
    <text evidence="2 8">Belongs to the pantothenate synthetase family.</text>
</comment>